<accession>A0A1V3WKU4</accession>
<dbReference type="SUPFAM" id="SSF103473">
    <property type="entry name" value="MFS general substrate transporter"/>
    <property type="match status" value="1"/>
</dbReference>
<name>A0A1V3WKU4_MYCKA</name>
<sequence length="185" mass="19456">MTALDTQTRSAQDKLTFAQWMTVLAMGLGFAITGADPAIFSSSLVPVREGLHMSTAAAGFTASLATLTLAATILGAGTLGDIYGKRRMYLVGLAGVIVSGLLAALSPNAVILMITRALTGVGFAFLLGLSLAIINATFPPAQRGKAISFFLGTAFLVGRRYRWSATSWSSRWGGAGRWSSPRPRR</sequence>
<reference evidence="10 11" key="1">
    <citation type="submission" date="2017-02" db="EMBL/GenBank/DDBJ databases">
        <title>Complete genome sequences of Mycobacterium kansasii strains isolated from rhesus macaques.</title>
        <authorList>
            <person name="Panda A."/>
            <person name="Nagaraj S."/>
            <person name="Zhao X."/>
            <person name="Tettelin H."/>
            <person name="Detolla L.J."/>
        </authorList>
    </citation>
    <scope>NUCLEOTIDE SEQUENCE [LARGE SCALE GENOMIC DNA]</scope>
    <source>
        <strain evidence="9 10">11-3469</strain>
        <strain evidence="8 11">11-3813</strain>
    </source>
</reference>
<organism evidence="8 11">
    <name type="scientific">Mycobacterium kansasii</name>
    <dbReference type="NCBI Taxonomy" id="1768"/>
    <lineage>
        <taxon>Bacteria</taxon>
        <taxon>Bacillati</taxon>
        <taxon>Actinomycetota</taxon>
        <taxon>Actinomycetes</taxon>
        <taxon>Mycobacteriales</taxon>
        <taxon>Mycobacteriaceae</taxon>
        <taxon>Mycobacterium</taxon>
    </lineage>
</organism>
<evidence type="ECO:0000256" key="2">
    <source>
        <dbReference type="ARBA" id="ARBA00022448"/>
    </source>
</evidence>
<feature type="transmembrane region" description="Helical" evidence="6">
    <location>
        <begin position="55"/>
        <end position="76"/>
    </location>
</feature>
<dbReference type="Proteomes" id="UP000189229">
    <property type="component" value="Unassembled WGS sequence"/>
</dbReference>
<evidence type="ECO:0000256" key="5">
    <source>
        <dbReference type="ARBA" id="ARBA00023136"/>
    </source>
</evidence>
<evidence type="ECO:0000256" key="1">
    <source>
        <dbReference type="ARBA" id="ARBA00004651"/>
    </source>
</evidence>
<dbReference type="EMBL" id="MVBN01000001">
    <property type="protein sequence ID" value="OOK83577.1"/>
    <property type="molecule type" value="Genomic_DNA"/>
</dbReference>
<comment type="subcellular location">
    <subcellularLocation>
        <location evidence="1">Cell membrane</location>
        <topology evidence="1">Multi-pass membrane protein</topology>
    </subcellularLocation>
</comment>
<dbReference type="GO" id="GO:0022857">
    <property type="term" value="F:transmembrane transporter activity"/>
    <property type="evidence" value="ECO:0007669"/>
    <property type="project" value="InterPro"/>
</dbReference>
<dbReference type="Proteomes" id="UP000188532">
    <property type="component" value="Unassembled WGS sequence"/>
</dbReference>
<feature type="transmembrane region" description="Helical" evidence="6">
    <location>
        <begin position="17"/>
        <end position="35"/>
    </location>
</feature>
<dbReference type="AlphaFoldDB" id="A0A1V3WKU4"/>
<evidence type="ECO:0000256" key="6">
    <source>
        <dbReference type="SAM" id="Phobius"/>
    </source>
</evidence>
<evidence type="ECO:0000313" key="8">
    <source>
        <dbReference type="EMBL" id="OOK67388.1"/>
    </source>
</evidence>
<gene>
    <name evidence="9" type="ORF">BZL29_0132</name>
    <name evidence="8" type="ORF">BZL30_7830</name>
</gene>
<dbReference type="PROSITE" id="PS50850">
    <property type="entry name" value="MFS"/>
    <property type="match status" value="1"/>
</dbReference>
<comment type="caution">
    <text evidence="8">The sequence shown here is derived from an EMBL/GenBank/DDBJ whole genome shotgun (WGS) entry which is preliminary data.</text>
</comment>
<dbReference type="GO" id="GO:0005886">
    <property type="term" value="C:plasma membrane"/>
    <property type="evidence" value="ECO:0007669"/>
    <property type="project" value="UniProtKB-SubCell"/>
</dbReference>
<dbReference type="PANTHER" id="PTHR42718:SF9">
    <property type="entry name" value="MAJOR FACILITATOR SUPERFAMILY MULTIDRUG TRANSPORTER MFSC"/>
    <property type="match status" value="1"/>
</dbReference>
<proteinExistence type="predicted"/>
<evidence type="ECO:0000256" key="3">
    <source>
        <dbReference type="ARBA" id="ARBA00022692"/>
    </source>
</evidence>
<dbReference type="Gene3D" id="1.20.1250.20">
    <property type="entry name" value="MFS general substrate transporter like domains"/>
    <property type="match status" value="1"/>
</dbReference>
<feature type="transmembrane region" description="Helical" evidence="6">
    <location>
        <begin position="111"/>
        <end position="134"/>
    </location>
</feature>
<keyword evidence="3 6" id="KW-0812">Transmembrane</keyword>
<evidence type="ECO:0000313" key="11">
    <source>
        <dbReference type="Proteomes" id="UP000189229"/>
    </source>
</evidence>
<keyword evidence="5 6" id="KW-0472">Membrane</keyword>
<keyword evidence="2" id="KW-0813">Transport</keyword>
<evidence type="ECO:0000256" key="4">
    <source>
        <dbReference type="ARBA" id="ARBA00022989"/>
    </source>
</evidence>
<dbReference type="Pfam" id="PF07690">
    <property type="entry name" value="MFS_1"/>
    <property type="match status" value="1"/>
</dbReference>
<evidence type="ECO:0000313" key="9">
    <source>
        <dbReference type="EMBL" id="OOK83577.1"/>
    </source>
</evidence>
<dbReference type="PANTHER" id="PTHR42718">
    <property type="entry name" value="MAJOR FACILITATOR SUPERFAMILY MULTIDRUG TRANSPORTER MFSC"/>
    <property type="match status" value="1"/>
</dbReference>
<dbReference type="EMBL" id="MVBM01000008">
    <property type="protein sequence ID" value="OOK67388.1"/>
    <property type="molecule type" value="Genomic_DNA"/>
</dbReference>
<dbReference type="InterPro" id="IPR011701">
    <property type="entry name" value="MFS"/>
</dbReference>
<evidence type="ECO:0000259" key="7">
    <source>
        <dbReference type="PROSITE" id="PS50850"/>
    </source>
</evidence>
<keyword evidence="4 6" id="KW-1133">Transmembrane helix</keyword>
<feature type="domain" description="Major facilitator superfamily (MFS) profile" evidence="7">
    <location>
        <begin position="22"/>
        <end position="185"/>
    </location>
</feature>
<feature type="transmembrane region" description="Helical" evidence="6">
    <location>
        <begin position="88"/>
        <end position="105"/>
    </location>
</feature>
<dbReference type="InterPro" id="IPR036259">
    <property type="entry name" value="MFS_trans_sf"/>
</dbReference>
<evidence type="ECO:0000313" key="10">
    <source>
        <dbReference type="Proteomes" id="UP000188532"/>
    </source>
</evidence>
<protein>
    <submittedName>
        <fullName evidence="8">Sugar (And other) transporter family protein</fullName>
    </submittedName>
</protein>
<dbReference type="InterPro" id="IPR020846">
    <property type="entry name" value="MFS_dom"/>
</dbReference>